<evidence type="ECO:0000256" key="5">
    <source>
        <dbReference type="RuleBase" id="RU364012"/>
    </source>
</evidence>
<accession>A0AAW1XPJ9</accession>
<dbReference type="EMBL" id="JBEDUW010000003">
    <property type="protein sequence ID" value="KAK9938727.1"/>
    <property type="molecule type" value="Genomic_DNA"/>
</dbReference>
<keyword evidence="2 5" id="KW-0217">Developmental protein</keyword>
<evidence type="ECO:0000313" key="8">
    <source>
        <dbReference type="Proteomes" id="UP001457282"/>
    </source>
</evidence>
<evidence type="ECO:0000256" key="4">
    <source>
        <dbReference type="ARBA" id="ARBA00023089"/>
    </source>
</evidence>
<dbReference type="GO" id="GO:0030154">
    <property type="term" value="P:cell differentiation"/>
    <property type="evidence" value="ECO:0007669"/>
    <property type="project" value="UniProtKB-KW"/>
</dbReference>
<reference evidence="7 8" key="1">
    <citation type="journal article" date="2023" name="G3 (Bethesda)">
        <title>A chromosome-length genome assembly and annotation of blackberry (Rubus argutus, cv. 'Hillquist').</title>
        <authorList>
            <person name="Bruna T."/>
            <person name="Aryal R."/>
            <person name="Dudchenko O."/>
            <person name="Sargent D.J."/>
            <person name="Mead D."/>
            <person name="Buti M."/>
            <person name="Cavallini A."/>
            <person name="Hytonen T."/>
            <person name="Andres J."/>
            <person name="Pham M."/>
            <person name="Weisz D."/>
            <person name="Mascagni F."/>
            <person name="Usai G."/>
            <person name="Natali L."/>
            <person name="Bassil N."/>
            <person name="Fernandez G.E."/>
            <person name="Lomsadze A."/>
            <person name="Armour M."/>
            <person name="Olukolu B."/>
            <person name="Poorten T."/>
            <person name="Britton C."/>
            <person name="Davik J."/>
            <person name="Ashrafi H."/>
            <person name="Aiden E.L."/>
            <person name="Borodovsky M."/>
            <person name="Worthington M."/>
        </authorList>
    </citation>
    <scope>NUCLEOTIDE SEQUENCE [LARGE SCALE GENOMIC DNA]</scope>
    <source>
        <strain evidence="7">PI 553951</strain>
    </source>
</reference>
<feature type="compositionally biased region" description="Low complexity" evidence="6">
    <location>
        <begin position="81"/>
        <end position="102"/>
    </location>
</feature>
<evidence type="ECO:0000313" key="7">
    <source>
        <dbReference type="EMBL" id="KAK9938727.1"/>
    </source>
</evidence>
<sequence>MATTAGTISSAMELIEPKKENLKKAFLELQSHSEVLSLFSLTWSDLDSHFTSIQNSLTQKLQLLQTLESQSTSPSSPPPIAQTQITQDPSPSQKPQDPSPSSNLQTQIAKDPPKAPTQIPKDPPLSTQVAKYPSPSSNPPTQNHESVAVPPRPELVAFCEKMDAIGLRKYMNDTKNNRNTIRSELHGALQHAQDPALMVLNAMEGFYSESAENRGDKDPEVSSVRRSCVLLLEVLTGISPYVGLEVRERAKKLALEWKGKVSTDGENQFEALGLLHLVTAYGVVSEFNMDELVDHLVIIARYRQATELCRRIGLGDKIGDLIQKLVSKGKHLLAVKFISEFDVTDKFPPVPLLKAYVKESKKLAKKVCEEGNNSKKAANEAIAKETGALKSVIKVIEDLKLESEYPTSFLENRIEQLEKEKANRKRQAAAPAGKPLQLQQQSKKLKQQQYGNKRPRMTAPFGSAAVSNGAAGLLVESPGPYVSSAAASYVMSGIAPPVAPYVGSSTGQYGFAGGQMGFPGNPGPSSTHLYSSEQYVPSGYYNRPTAYSGYGVPPQYHPSYYSQ</sequence>
<evidence type="ECO:0000256" key="2">
    <source>
        <dbReference type="ARBA" id="ARBA00022473"/>
    </source>
</evidence>
<dbReference type="Proteomes" id="UP001457282">
    <property type="component" value="Unassembled WGS sequence"/>
</dbReference>
<dbReference type="PANTHER" id="PTHR31791">
    <property type="entry name" value="FRIGIDA-LIKE PROTEIN 3-RELATED"/>
    <property type="match status" value="1"/>
</dbReference>
<comment type="caution">
    <text evidence="7">The sequence shown here is derived from an EMBL/GenBank/DDBJ whole genome shotgun (WGS) entry which is preliminary data.</text>
</comment>
<gene>
    <name evidence="7" type="ORF">M0R45_015449</name>
</gene>
<dbReference type="Pfam" id="PF07899">
    <property type="entry name" value="Frigida"/>
    <property type="match status" value="1"/>
</dbReference>
<feature type="region of interest" description="Disordered" evidence="6">
    <location>
        <begin position="68"/>
        <end position="150"/>
    </location>
</feature>
<name>A0AAW1XPJ9_RUBAR</name>
<evidence type="ECO:0000256" key="1">
    <source>
        <dbReference type="ARBA" id="ARBA00008956"/>
    </source>
</evidence>
<protein>
    <recommendedName>
        <fullName evidence="5">FRIGIDA-like protein</fullName>
    </recommendedName>
</protein>
<evidence type="ECO:0000256" key="3">
    <source>
        <dbReference type="ARBA" id="ARBA00022782"/>
    </source>
</evidence>
<dbReference type="PANTHER" id="PTHR31791:SF47">
    <property type="entry name" value="INACTIVE FRIGIDA-LIKE PROTEIN 2"/>
    <property type="match status" value="1"/>
</dbReference>
<keyword evidence="4 5" id="KW-0287">Flowering</keyword>
<comment type="similarity">
    <text evidence="1 5">Belongs to the Frigida family.</text>
</comment>
<dbReference type="GO" id="GO:0009908">
    <property type="term" value="P:flower development"/>
    <property type="evidence" value="ECO:0007669"/>
    <property type="project" value="UniProtKB-KW"/>
</dbReference>
<feature type="region of interest" description="Disordered" evidence="6">
    <location>
        <begin position="420"/>
        <end position="458"/>
    </location>
</feature>
<keyword evidence="8" id="KW-1185">Reference proteome</keyword>
<proteinExistence type="inferred from homology"/>
<organism evidence="7 8">
    <name type="scientific">Rubus argutus</name>
    <name type="common">Southern blackberry</name>
    <dbReference type="NCBI Taxonomy" id="59490"/>
    <lineage>
        <taxon>Eukaryota</taxon>
        <taxon>Viridiplantae</taxon>
        <taxon>Streptophyta</taxon>
        <taxon>Embryophyta</taxon>
        <taxon>Tracheophyta</taxon>
        <taxon>Spermatophyta</taxon>
        <taxon>Magnoliopsida</taxon>
        <taxon>eudicotyledons</taxon>
        <taxon>Gunneridae</taxon>
        <taxon>Pentapetalae</taxon>
        <taxon>rosids</taxon>
        <taxon>fabids</taxon>
        <taxon>Rosales</taxon>
        <taxon>Rosaceae</taxon>
        <taxon>Rosoideae</taxon>
        <taxon>Rosoideae incertae sedis</taxon>
        <taxon>Rubus</taxon>
    </lineage>
</organism>
<dbReference type="InterPro" id="IPR012474">
    <property type="entry name" value="Frigida"/>
</dbReference>
<dbReference type="AlphaFoldDB" id="A0AAW1XPJ9"/>
<evidence type="ECO:0000256" key="6">
    <source>
        <dbReference type="SAM" id="MobiDB-lite"/>
    </source>
</evidence>
<keyword evidence="3 5" id="KW-0221">Differentiation</keyword>